<keyword evidence="2" id="KW-1185">Reference proteome</keyword>
<evidence type="ECO:0000313" key="1">
    <source>
        <dbReference type="EMBL" id="MDT9598950.1"/>
    </source>
</evidence>
<dbReference type="EMBL" id="JAVUPU010000003">
    <property type="protein sequence ID" value="MDT9598950.1"/>
    <property type="molecule type" value="Genomic_DNA"/>
</dbReference>
<evidence type="ECO:0000313" key="2">
    <source>
        <dbReference type="Proteomes" id="UP001259572"/>
    </source>
</evidence>
<dbReference type="RefSeq" id="WP_315725440.1">
    <property type="nucleotide sequence ID" value="NZ_JAVUPU010000003.1"/>
</dbReference>
<protein>
    <submittedName>
        <fullName evidence="1">Uncharacterized protein</fullName>
    </submittedName>
</protein>
<dbReference type="Proteomes" id="UP001259572">
    <property type="component" value="Unassembled WGS sequence"/>
</dbReference>
<sequence>MTESTKLRERAVRCREIAKDYHPSVAAPLYVQAADFEREASRIEREGIERRGKALFG</sequence>
<reference evidence="1 2" key="1">
    <citation type="submission" date="2023-05" db="EMBL/GenBank/DDBJ databases">
        <authorList>
            <person name="Guo Y."/>
        </authorList>
    </citation>
    <scope>NUCLEOTIDE SEQUENCE [LARGE SCALE GENOMIC DNA]</scope>
    <source>
        <strain evidence="1 2">GR2756</strain>
    </source>
</reference>
<accession>A0ABU3Q6C6</accession>
<name>A0ABU3Q6C6_9SPHN</name>
<gene>
    <name evidence="1" type="ORF">RQX22_08310</name>
</gene>
<organism evidence="1 2">
    <name type="scientific">Sphingosinicella rhizophila</name>
    <dbReference type="NCBI Taxonomy" id="3050082"/>
    <lineage>
        <taxon>Bacteria</taxon>
        <taxon>Pseudomonadati</taxon>
        <taxon>Pseudomonadota</taxon>
        <taxon>Alphaproteobacteria</taxon>
        <taxon>Sphingomonadales</taxon>
        <taxon>Sphingosinicellaceae</taxon>
        <taxon>Sphingosinicella</taxon>
    </lineage>
</organism>
<proteinExistence type="predicted"/>
<comment type="caution">
    <text evidence="1">The sequence shown here is derived from an EMBL/GenBank/DDBJ whole genome shotgun (WGS) entry which is preliminary data.</text>
</comment>